<comment type="caution">
    <text evidence="3">The sequence shown here is derived from an EMBL/GenBank/DDBJ whole genome shotgun (WGS) entry which is preliminary data.</text>
</comment>
<feature type="transmembrane region" description="Helical" evidence="1">
    <location>
        <begin position="51"/>
        <end position="72"/>
    </location>
</feature>
<dbReference type="Pfam" id="PF13116">
    <property type="entry name" value="YhdP"/>
    <property type="match status" value="1"/>
</dbReference>
<protein>
    <recommendedName>
        <fullName evidence="2">YhdP central domain-containing protein</fullName>
    </recommendedName>
</protein>
<organism evidence="3 4">
    <name type="scientific">Tianweitania sediminis</name>
    <dbReference type="NCBI Taxonomy" id="1502156"/>
    <lineage>
        <taxon>Bacteria</taxon>
        <taxon>Pseudomonadati</taxon>
        <taxon>Pseudomonadota</taxon>
        <taxon>Alphaproteobacteria</taxon>
        <taxon>Hyphomicrobiales</taxon>
        <taxon>Phyllobacteriaceae</taxon>
        <taxon>Tianweitania</taxon>
    </lineage>
</organism>
<evidence type="ECO:0000313" key="4">
    <source>
        <dbReference type="Proteomes" id="UP000666240"/>
    </source>
</evidence>
<evidence type="ECO:0000259" key="2">
    <source>
        <dbReference type="Pfam" id="PF13116"/>
    </source>
</evidence>
<evidence type="ECO:0000256" key="1">
    <source>
        <dbReference type="SAM" id="Phobius"/>
    </source>
</evidence>
<keyword evidence="1" id="KW-0812">Transmembrane</keyword>
<keyword evidence="1" id="KW-0472">Membrane</keyword>
<proteinExistence type="predicted"/>
<accession>A0A8J7ULJ3</accession>
<sequence length="1136" mass="119565">MEQERRAHKKIRFRRDEIVNLGSMPSAAPPSVTLGTPGPLRKRRRFHRAGMLFGACVALFLLIGFLVAGIGLPSLGTERLRLQAERAASRFAGEPVLASLGSLGISFDSARLLSLQVSAVEMAAQNPLGPQVSAGEVRFGLQLLPLLQGQVRLGSASLVDGRIVAGALQQDGQADWAAGLKNKDGLIEPDRVLNALFDGLHRAFNGLDSGATRELDLENVQIVLPGREQGGTFVVQSATLRREGANLEIAAKLNLNGRLVTLSGTATRDAPDAPISDLVFAADSDPIERDDPVIDDGAATVDPSLGILAIDVAGAEAAGGAASRLNARASMTQAAIDLGKNGIIAGDAELQLALVGGTNKLEVKHAVLQTGQSKLAFHGHFAPDAGLPGVEAAAGNYRFEILSDGSQLAAEGLSEPPLTIQSRLVGAYNPETSKLLVDDLRVSAGDGAFTGRGELQFDGRRAPGLQATMTTTAMPIAAAKQLWPFIVSPNARRWVLQHVRGGELVESAIKLAIAPGRMGDGIPFRADEASGRFVIENTEFDVHGDIPPVHDADGIVTFGGNDAEIALSAGVASMAENKPVTISNGTLRIPGNQHDGTVGELTLDVAGDAVAIAELVSHEPMNAMQVLGMQPSDLKGDIWGTVHASIPLSDNVPRERVNWGVELAYDGLAFAKPFAGQLVSEASGTATINQASATIAGKARLNGIPADLDLVEPLGNASIQRKRSVRLDLDDATRRKHFPALDTLVSGPMKLTVDATQAEQQRVTAELSATEIRLPWVGWNKGVGVPASLKFNLAQKDGRTTLSDFELSGDSFSVAGDLSLDKDGLLSAKMNKVRLNREDDAQLTVERKGKGYSVRVRGSRFDARALIKKYLADSAATAGKPADETPVSLDAALDNAGGFFGESLSNLSATYESAGNALRISGVLASGGAVAVQTDSVKGTSSVRVQSTDAGAALRFVDLYEYMRGGRIELALSGPTGRSLIGSVDARDFSIVGEPKLRSIVSSAPADGRSLNQALDREIDTSSVSFERGFTRIEKAPGFLRLADGVVRGPFIGASFQGTVYDPNGNMDMTGTFLPAYGVNRIFGEIPLIGQILGNGRDRALIGITFRLVGDAKKPDLQINPISAIAPGIFRSIFEF</sequence>
<dbReference type="EMBL" id="JAGIYY010000010">
    <property type="protein sequence ID" value="MBP0441000.1"/>
    <property type="molecule type" value="Genomic_DNA"/>
</dbReference>
<keyword evidence="1" id="KW-1133">Transmembrane helix</keyword>
<name>A0A8J7ULJ3_9HYPH</name>
<evidence type="ECO:0000313" key="3">
    <source>
        <dbReference type="EMBL" id="MBP0441000.1"/>
    </source>
</evidence>
<dbReference type="RefSeq" id="WP_209337024.1">
    <property type="nucleotide sequence ID" value="NZ_JAGIYY010000010.1"/>
</dbReference>
<reference evidence="3" key="1">
    <citation type="submission" date="2021-03" db="EMBL/GenBank/DDBJ databases">
        <title>Genome sequencing and assembly of Tianweitania sediminis.</title>
        <authorList>
            <person name="Chhetri G."/>
        </authorList>
    </citation>
    <scope>NUCLEOTIDE SEQUENCE</scope>
    <source>
        <strain evidence="3">Z8</strain>
    </source>
</reference>
<dbReference type="AlphaFoldDB" id="A0A8J7ULJ3"/>
<dbReference type="Proteomes" id="UP000666240">
    <property type="component" value="Unassembled WGS sequence"/>
</dbReference>
<gene>
    <name evidence="3" type="ORF">J5Y06_20325</name>
</gene>
<dbReference type="InterPro" id="IPR025263">
    <property type="entry name" value="YhdP_central"/>
</dbReference>
<feature type="domain" description="YhdP central" evidence="2">
    <location>
        <begin position="381"/>
        <end position="940"/>
    </location>
</feature>
<keyword evidence="4" id="KW-1185">Reference proteome</keyword>